<gene>
    <name evidence="3" type="ORF">FYJ29_13215</name>
</gene>
<name>A0A6L5XGZ6_9BACT</name>
<feature type="compositionally biased region" description="Low complexity" evidence="1">
    <location>
        <begin position="262"/>
        <end position="276"/>
    </location>
</feature>
<sequence>MKRLIITSICSMALLAGGLLTATPAWAQPQRVSGMRGQDRRESAADNRASISRPAASNNAGRRPSITTGGEGRQQRPMVSNGYTPVAGNHNREVHSGIDHGVSNGRSNGGDMRSRYPGFGNSNNRPGNYTNAGNRNREVHSGIDHGVNTGRSNGGDMRSRYPGFDNSNNRPGNYTNAGNREVHSGIDHGVNTGRSNGGDMRSRYPGFGNSNNRPNGRPGDNYGDHNRPGKRPGDNYGDHNRPGKRPGDNYGDHNRPGKRPGDNYGNHNRPGNNYGNHGHGYYDRYRYHHGYRPRDGRRDHMFVRYSHGWARPWRPAPRPWHHSMWWYRRPVIPVGFTPLSGCPIIDGIIGLYFGTAYDASLNFLYYNGYNIGGYYNNVIYLNDVDLYGYRWPGVMLNYDPVTGLNYAQFSYYTTYSDPYRYNRLYRSLCDAYGRPVQVVSGSYPQVTWLGGDGRGYVTLSQNFTNGRFFTAISFGY</sequence>
<evidence type="ECO:0000256" key="2">
    <source>
        <dbReference type="SAM" id="SignalP"/>
    </source>
</evidence>
<dbReference type="EMBL" id="VULT01000030">
    <property type="protein sequence ID" value="MSS18708.1"/>
    <property type="molecule type" value="Genomic_DNA"/>
</dbReference>
<feature type="compositionally biased region" description="Basic and acidic residues" evidence="1">
    <location>
        <begin position="222"/>
        <end position="261"/>
    </location>
</feature>
<accession>A0A6L5XGZ6</accession>
<keyword evidence="2" id="KW-0732">Signal</keyword>
<evidence type="ECO:0000313" key="3">
    <source>
        <dbReference type="EMBL" id="MSS18708.1"/>
    </source>
</evidence>
<keyword evidence="4" id="KW-1185">Reference proteome</keyword>
<dbReference type="AlphaFoldDB" id="A0A6L5XGZ6"/>
<dbReference type="Proteomes" id="UP000483362">
    <property type="component" value="Unassembled WGS sequence"/>
</dbReference>
<reference evidence="3 4" key="1">
    <citation type="submission" date="2019-08" db="EMBL/GenBank/DDBJ databases">
        <title>In-depth cultivation of the pig gut microbiome towards novel bacterial diversity and tailored functional studies.</title>
        <authorList>
            <person name="Wylensek D."/>
            <person name="Hitch T.C.A."/>
            <person name="Clavel T."/>
        </authorList>
    </citation>
    <scope>NUCLEOTIDE SEQUENCE [LARGE SCALE GENOMIC DNA]</scope>
    <source>
        <strain evidence="3 4">Oil-RF-744-WCA-WT-10</strain>
    </source>
</reference>
<feature type="chain" id="PRO_5026871337" evidence="2">
    <location>
        <begin position="28"/>
        <end position="476"/>
    </location>
</feature>
<feature type="compositionally biased region" description="Polar residues" evidence="1">
    <location>
        <begin position="55"/>
        <end position="68"/>
    </location>
</feature>
<evidence type="ECO:0000256" key="1">
    <source>
        <dbReference type="SAM" id="MobiDB-lite"/>
    </source>
</evidence>
<comment type="caution">
    <text evidence="3">The sequence shown here is derived from an EMBL/GenBank/DDBJ whole genome shotgun (WGS) entry which is preliminary data.</text>
</comment>
<evidence type="ECO:0000313" key="4">
    <source>
        <dbReference type="Proteomes" id="UP000483362"/>
    </source>
</evidence>
<protein>
    <submittedName>
        <fullName evidence="3">Uncharacterized protein</fullName>
    </submittedName>
</protein>
<dbReference type="RefSeq" id="WP_154328129.1">
    <property type="nucleotide sequence ID" value="NZ_CP045696.1"/>
</dbReference>
<feature type="compositionally biased region" description="Low complexity" evidence="1">
    <location>
        <begin position="205"/>
        <end position="221"/>
    </location>
</feature>
<feature type="compositionally biased region" description="Polar residues" evidence="1">
    <location>
        <begin position="120"/>
        <end position="134"/>
    </location>
</feature>
<feature type="compositionally biased region" description="Polar residues" evidence="1">
    <location>
        <begin position="165"/>
        <end position="178"/>
    </location>
</feature>
<organism evidence="3 4">
    <name type="scientific">Sodaliphilus pleomorphus</name>
    <dbReference type="NCBI Taxonomy" id="2606626"/>
    <lineage>
        <taxon>Bacteria</taxon>
        <taxon>Pseudomonadati</taxon>
        <taxon>Bacteroidota</taxon>
        <taxon>Bacteroidia</taxon>
        <taxon>Bacteroidales</taxon>
        <taxon>Muribaculaceae</taxon>
        <taxon>Sodaliphilus</taxon>
    </lineage>
</organism>
<feature type="signal peptide" evidence="2">
    <location>
        <begin position="1"/>
        <end position="27"/>
    </location>
</feature>
<proteinExistence type="predicted"/>
<feature type="region of interest" description="Disordered" evidence="1">
    <location>
        <begin position="30"/>
        <end position="277"/>
    </location>
</feature>